<name>A0ACC1D5L7_9NEOP</name>
<sequence length="286" mass="30855">MVKPVGPSTASTRSYSEELFFFVICIYLTMFCGKVVLITGASSGIGADTATEFSKLGANVVITGRNKDNLDKISKACVEISPNKLKPLILIADMNNENDVEKIIKATIATFEKLDILVNNAGILETGSIETTSLDQYDRVMNTNIRSSYHLTLLAIPYLIKTKGNIVNVSSVTGLRAFPNVLSYCMSKAAMDQFTRCVALEVALKGVRVNAVNPGVIRTGIHLKGGMDDKQYEEFLKKCAETHALGRPGEVKEVTSVIIFLASDAASNITGATLPVDGGRHAMCPR</sequence>
<evidence type="ECO:0000313" key="2">
    <source>
        <dbReference type="Proteomes" id="UP000824533"/>
    </source>
</evidence>
<proteinExistence type="predicted"/>
<dbReference type="EMBL" id="CM034395">
    <property type="protein sequence ID" value="KAJ0178702.1"/>
    <property type="molecule type" value="Genomic_DNA"/>
</dbReference>
<protein>
    <submittedName>
        <fullName evidence="1">Uncharacterized protein</fullName>
    </submittedName>
</protein>
<dbReference type="Proteomes" id="UP000824533">
    <property type="component" value="Linkage Group LG09"/>
</dbReference>
<reference evidence="1 2" key="1">
    <citation type="journal article" date="2021" name="Front. Genet.">
        <title>Chromosome-Level Genome Assembly Reveals Significant Gene Expansion in the Toll and IMD Signaling Pathways of Dendrolimus kikuchii.</title>
        <authorList>
            <person name="Zhou J."/>
            <person name="Wu P."/>
            <person name="Xiong Z."/>
            <person name="Liu N."/>
            <person name="Zhao N."/>
            <person name="Ji M."/>
            <person name="Qiu Y."/>
            <person name="Yang B."/>
        </authorList>
    </citation>
    <scope>NUCLEOTIDE SEQUENCE [LARGE SCALE GENOMIC DNA]</scope>
    <source>
        <strain evidence="1">Ann1</strain>
    </source>
</reference>
<evidence type="ECO:0000313" key="1">
    <source>
        <dbReference type="EMBL" id="KAJ0178702.1"/>
    </source>
</evidence>
<keyword evidence="2" id="KW-1185">Reference proteome</keyword>
<gene>
    <name evidence="1" type="ORF">K1T71_005477</name>
</gene>
<organism evidence="1 2">
    <name type="scientific">Dendrolimus kikuchii</name>
    <dbReference type="NCBI Taxonomy" id="765133"/>
    <lineage>
        <taxon>Eukaryota</taxon>
        <taxon>Metazoa</taxon>
        <taxon>Ecdysozoa</taxon>
        <taxon>Arthropoda</taxon>
        <taxon>Hexapoda</taxon>
        <taxon>Insecta</taxon>
        <taxon>Pterygota</taxon>
        <taxon>Neoptera</taxon>
        <taxon>Endopterygota</taxon>
        <taxon>Lepidoptera</taxon>
        <taxon>Glossata</taxon>
        <taxon>Ditrysia</taxon>
        <taxon>Bombycoidea</taxon>
        <taxon>Lasiocampidae</taxon>
        <taxon>Dendrolimus</taxon>
    </lineage>
</organism>
<comment type="caution">
    <text evidence="1">The sequence shown here is derived from an EMBL/GenBank/DDBJ whole genome shotgun (WGS) entry which is preliminary data.</text>
</comment>
<accession>A0ACC1D5L7</accession>